<dbReference type="InterPro" id="IPR002347">
    <property type="entry name" value="SDR_fam"/>
</dbReference>
<dbReference type="GO" id="GO:0030497">
    <property type="term" value="P:fatty acid elongation"/>
    <property type="evidence" value="ECO:0007669"/>
    <property type="project" value="TreeGrafter"/>
</dbReference>
<evidence type="ECO:0000313" key="2">
    <source>
        <dbReference type="EMBL" id="MBT1155341.1"/>
    </source>
</evidence>
<dbReference type="PANTHER" id="PTHR42760">
    <property type="entry name" value="SHORT-CHAIN DEHYDROGENASES/REDUCTASES FAMILY MEMBER"/>
    <property type="match status" value="1"/>
</dbReference>
<dbReference type="RefSeq" id="WP_214387349.1">
    <property type="nucleotide sequence ID" value="NZ_JAFLWW010000002.1"/>
</dbReference>
<dbReference type="CDD" id="cd05233">
    <property type="entry name" value="SDR_c"/>
    <property type="match status" value="1"/>
</dbReference>
<evidence type="ECO:0000313" key="3">
    <source>
        <dbReference type="Proteomes" id="UP001138921"/>
    </source>
</evidence>
<dbReference type="GO" id="GO:0016616">
    <property type="term" value="F:oxidoreductase activity, acting on the CH-OH group of donors, NAD or NADP as acceptor"/>
    <property type="evidence" value="ECO:0007669"/>
    <property type="project" value="TreeGrafter"/>
</dbReference>
<dbReference type="InterPro" id="IPR036291">
    <property type="entry name" value="NAD(P)-bd_dom_sf"/>
</dbReference>
<comment type="similarity">
    <text evidence="1">Belongs to the short-chain dehydrogenases/reductases (SDR) family.</text>
</comment>
<dbReference type="PANTHER" id="PTHR42760:SF123">
    <property type="entry name" value="OXIDOREDUCTASE"/>
    <property type="match status" value="1"/>
</dbReference>
<sequence>MRHSAVVIGGASGIGLAVAERLISDGWPVAMIDGDAAALAAAADAIDNDDVVFIEADPTDEDNVAEAFDQVVDSLGLVGGLVAVAGFDRHASAEDTSAEMLREALDVNLVGPFIAAKAALERMGASLSIVNVGSVAGLRAHRGKLAVAASQAGLKLMAEVLALEAGNRGVRVNAIAAGPTETEAAGNGGGVAARLMPQGRYAEPEEIAAAVAFLLSPEASYVNGHTLAVDGGFLAAALSGDRA</sequence>
<name>A0A9X1D4W6_9HYPH</name>
<dbReference type="AlphaFoldDB" id="A0A9X1D4W6"/>
<reference evidence="2" key="1">
    <citation type="journal article" date="2021" name="Microorganisms">
        <title>Phylogenomic Reconstruction and Metabolic Potential of the Genus Aminobacter.</title>
        <authorList>
            <person name="Artuso I."/>
            <person name="Turrini P."/>
            <person name="Pirolo M."/>
            <person name="Lugli G.A."/>
            <person name="Ventura M."/>
            <person name="Visca P."/>
        </authorList>
    </citation>
    <scope>NUCLEOTIDE SEQUENCE</scope>
    <source>
        <strain evidence="2">LMG 26462</strain>
    </source>
</reference>
<dbReference type="Proteomes" id="UP001138921">
    <property type="component" value="Unassembled WGS sequence"/>
</dbReference>
<dbReference type="Gene3D" id="3.40.50.720">
    <property type="entry name" value="NAD(P)-binding Rossmann-like Domain"/>
    <property type="match status" value="1"/>
</dbReference>
<dbReference type="FunFam" id="3.40.50.720:FF:000084">
    <property type="entry name" value="Short-chain dehydrogenase reductase"/>
    <property type="match status" value="1"/>
</dbReference>
<dbReference type="PRINTS" id="PR00081">
    <property type="entry name" value="GDHRDH"/>
</dbReference>
<accession>A0A9X1D4W6</accession>
<evidence type="ECO:0000256" key="1">
    <source>
        <dbReference type="ARBA" id="ARBA00006484"/>
    </source>
</evidence>
<comment type="caution">
    <text evidence="2">The sequence shown here is derived from an EMBL/GenBank/DDBJ whole genome shotgun (WGS) entry which is preliminary data.</text>
</comment>
<gene>
    <name evidence="2" type="ORF">J1C56_07020</name>
</gene>
<proteinExistence type="inferred from homology"/>
<reference evidence="2" key="2">
    <citation type="submission" date="2021-03" db="EMBL/GenBank/DDBJ databases">
        <authorList>
            <person name="Artuso I."/>
            <person name="Turrini P."/>
            <person name="Pirolo M."/>
            <person name="Lugli G.A."/>
            <person name="Ventura M."/>
            <person name="Visca P."/>
        </authorList>
    </citation>
    <scope>NUCLEOTIDE SEQUENCE</scope>
    <source>
        <strain evidence="2">LMG 26462</strain>
    </source>
</reference>
<dbReference type="Pfam" id="PF13561">
    <property type="entry name" value="adh_short_C2"/>
    <property type="match status" value="1"/>
</dbReference>
<keyword evidence="3" id="KW-1185">Reference proteome</keyword>
<dbReference type="EMBL" id="JAFLWW010000002">
    <property type="protein sequence ID" value="MBT1155341.1"/>
    <property type="molecule type" value="Genomic_DNA"/>
</dbReference>
<dbReference type="SUPFAM" id="SSF51735">
    <property type="entry name" value="NAD(P)-binding Rossmann-fold domains"/>
    <property type="match status" value="1"/>
</dbReference>
<protein>
    <submittedName>
        <fullName evidence="2">SDR family oxidoreductase</fullName>
    </submittedName>
</protein>
<organism evidence="2 3">
    <name type="scientific">Aminobacter anthyllidis</name>
    <dbReference type="NCBI Taxonomy" id="1035067"/>
    <lineage>
        <taxon>Bacteria</taxon>
        <taxon>Pseudomonadati</taxon>
        <taxon>Pseudomonadota</taxon>
        <taxon>Alphaproteobacteria</taxon>
        <taxon>Hyphomicrobiales</taxon>
        <taxon>Phyllobacteriaceae</taxon>
        <taxon>Aminobacter</taxon>
    </lineage>
</organism>